<sequence>MTAARFSPGALVEGPAAASIAFVLGSDVDGGTVWDVLAATRALCPVIVTGDRHVLGSPVPVPPVDLRLLGVVLERGGEVVATAAGAAQGHPAAAVAALGPLRAGEIVVTGPLASVGEVRSGDVLVASVGRLGSVEAAVV</sequence>
<evidence type="ECO:0000313" key="1">
    <source>
        <dbReference type="EMBL" id="MBB4907302.1"/>
    </source>
</evidence>
<dbReference type="AlphaFoldDB" id="A0A7W7VEJ7"/>
<dbReference type="SUPFAM" id="SSF56529">
    <property type="entry name" value="FAH"/>
    <property type="match status" value="1"/>
</dbReference>
<dbReference type="GO" id="GO:0003824">
    <property type="term" value="F:catalytic activity"/>
    <property type="evidence" value="ECO:0007669"/>
    <property type="project" value="InterPro"/>
</dbReference>
<comment type="caution">
    <text evidence="1">The sequence shown here is derived from an EMBL/GenBank/DDBJ whole genome shotgun (WGS) entry which is preliminary data.</text>
</comment>
<reference evidence="1 2" key="1">
    <citation type="submission" date="2020-08" db="EMBL/GenBank/DDBJ databases">
        <title>Genomic Encyclopedia of Type Strains, Phase III (KMG-III): the genomes of soil and plant-associated and newly described type strains.</title>
        <authorList>
            <person name="Whitman W."/>
        </authorList>
    </citation>
    <scope>NUCLEOTIDE SEQUENCE [LARGE SCALE GENOMIC DNA]</scope>
    <source>
        <strain evidence="1 2">CECT 8960</strain>
    </source>
</reference>
<keyword evidence="2" id="KW-1185">Reference proteome</keyword>
<proteinExistence type="predicted"/>
<accession>A0A7W7VEJ7</accession>
<name>A0A7W7VEJ7_9PSEU</name>
<organism evidence="1 2">
    <name type="scientific">Actinophytocola algeriensis</name>
    <dbReference type="NCBI Taxonomy" id="1768010"/>
    <lineage>
        <taxon>Bacteria</taxon>
        <taxon>Bacillati</taxon>
        <taxon>Actinomycetota</taxon>
        <taxon>Actinomycetes</taxon>
        <taxon>Pseudonocardiales</taxon>
        <taxon>Pseudonocardiaceae</taxon>
    </lineage>
</organism>
<dbReference type="Gene3D" id="3.90.850.10">
    <property type="entry name" value="Fumarylacetoacetase-like, C-terminal domain"/>
    <property type="match status" value="1"/>
</dbReference>
<evidence type="ECO:0000313" key="2">
    <source>
        <dbReference type="Proteomes" id="UP000520767"/>
    </source>
</evidence>
<gene>
    <name evidence="1" type="ORF">FHR82_003522</name>
</gene>
<dbReference type="InterPro" id="IPR036663">
    <property type="entry name" value="Fumarylacetoacetase_C_sf"/>
</dbReference>
<protein>
    <submittedName>
        <fullName evidence="1">2-keto-4-pentenoate hydratase</fullName>
    </submittedName>
</protein>
<dbReference type="Proteomes" id="UP000520767">
    <property type="component" value="Unassembled WGS sequence"/>
</dbReference>
<dbReference type="RefSeq" id="WP_184811393.1">
    <property type="nucleotide sequence ID" value="NZ_JACHJQ010000003.1"/>
</dbReference>
<dbReference type="EMBL" id="JACHJQ010000003">
    <property type="protein sequence ID" value="MBB4907302.1"/>
    <property type="molecule type" value="Genomic_DNA"/>
</dbReference>